<evidence type="ECO:0000259" key="1">
    <source>
        <dbReference type="Pfam" id="PF01206"/>
    </source>
</evidence>
<organism evidence="2 3">
    <name type="scientific">Candidatus Auribacter fodinae</name>
    <dbReference type="NCBI Taxonomy" id="2093366"/>
    <lineage>
        <taxon>Bacteria</taxon>
        <taxon>Pseudomonadati</taxon>
        <taxon>Candidatus Auribacterota</taxon>
        <taxon>Candidatus Auribacteria</taxon>
        <taxon>Candidatus Auribacterales</taxon>
        <taxon>Candidatus Auribacteraceae</taxon>
        <taxon>Candidatus Auribacter</taxon>
    </lineage>
</organism>
<comment type="caution">
    <text evidence="2">The sequence shown here is derived from an EMBL/GenBank/DDBJ whole genome shotgun (WGS) entry which is preliminary data.</text>
</comment>
<dbReference type="SUPFAM" id="SSF64307">
    <property type="entry name" value="SirA-like"/>
    <property type="match status" value="1"/>
</dbReference>
<dbReference type="InterPro" id="IPR001455">
    <property type="entry name" value="TusA-like"/>
</dbReference>
<feature type="domain" description="UPF0033" evidence="1">
    <location>
        <begin position="5"/>
        <end position="70"/>
    </location>
</feature>
<dbReference type="Pfam" id="PF01206">
    <property type="entry name" value="TusA"/>
    <property type="match status" value="1"/>
</dbReference>
<proteinExistence type="predicted"/>
<dbReference type="GO" id="GO:0016740">
    <property type="term" value="F:transferase activity"/>
    <property type="evidence" value="ECO:0007669"/>
    <property type="project" value="UniProtKB-KW"/>
</dbReference>
<name>A0A3A4RBE0_9BACT</name>
<keyword evidence="2" id="KW-0808">Transferase</keyword>
<evidence type="ECO:0000313" key="2">
    <source>
        <dbReference type="EMBL" id="RJP62071.1"/>
    </source>
</evidence>
<dbReference type="InterPro" id="IPR036868">
    <property type="entry name" value="TusA-like_sf"/>
</dbReference>
<dbReference type="AlphaFoldDB" id="A0A3A4RBE0"/>
<dbReference type="Gene3D" id="3.30.110.40">
    <property type="entry name" value="TusA-like domain"/>
    <property type="match status" value="1"/>
</dbReference>
<reference evidence="2 3" key="1">
    <citation type="journal article" date="2017" name="ISME J.">
        <title>Energy and carbon metabolisms in a deep terrestrial subsurface fluid microbial community.</title>
        <authorList>
            <person name="Momper L."/>
            <person name="Jungbluth S.P."/>
            <person name="Lee M.D."/>
            <person name="Amend J.P."/>
        </authorList>
    </citation>
    <scope>NUCLEOTIDE SEQUENCE [LARGE SCALE GENOMIC DNA]</scope>
    <source>
        <strain evidence="2">SURF_26</strain>
    </source>
</reference>
<dbReference type="CDD" id="cd00291">
    <property type="entry name" value="SirA_YedF_YeeD"/>
    <property type="match status" value="1"/>
</dbReference>
<gene>
    <name evidence="2" type="ORF">C4541_00630</name>
</gene>
<protein>
    <submittedName>
        <fullName evidence="2">Sulfurtransferase TusA family protein</fullName>
    </submittedName>
</protein>
<dbReference type="EMBL" id="QZJZ01000005">
    <property type="protein sequence ID" value="RJP62071.1"/>
    <property type="molecule type" value="Genomic_DNA"/>
</dbReference>
<dbReference type="Proteomes" id="UP000266426">
    <property type="component" value="Unassembled WGS sequence"/>
</dbReference>
<accession>A0A3A4RBE0</accession>
<sequence>MESTDLRGKFCPFPIIEVVQRVEVMESGECKVFLVDDPLAIRSIPEELEEFEYLDINIKKNNDYWEVIITNTEG</sequence>
<evidence type="ECO:0000313" key="3">
    <source>
        <dbReference type="Proteomes" id="UP000266426"/>
    </source>
</evidence>